<keyword evidence="3" id="KW-1185">Reference proteome</keyword>
<organism evidence="2 3">
    <name type="scientific">Salix koriyanagi</name>
    <dbReference type="NCBI Taxonomy" id="2511006"/>
    <lineage>
        <taxon>Eukaryota</taxon>
        <taxon>Viridiplantae</taxon>
        <taxon>Streptophyta</taxon>
        <taxon>Embryophyta</taxon>
        <taxon>Tracheophyta</taxon>
        <taxon>Spermatophyta</taxon>
        <taxon>Magnoliopsida</taxon>
        <taxon>eudicotyledons</taxon>
        <taxon>Gunneridae</taxon>
        <taxon>Pentapetalae</taxon>
        <taxon>rosids</taxon>
        <taxon>fabids</taxon>
        <taxon>Malpighiales</taxon>
        <taxon>Salicaceae</taxon>
        <taxon>Saliceae</taxon>
        <taxon>Salix</taxon>
    </lineage>
</organism>
<dbReference type="AlphaFoldDB" id="A0A9Q0W2I9"/>
<dbReference type="PANTHER" id="PTHR31642">
    <property type="entry name" value="TRICHOTHECENE 3-O-ACETYLTRANSFERASE"/>
    <property type="match status" value="1"/>
</dbReference>
<dbReference type="EMBL" id="JAPFFM010000006">
    <property type="protein sequence ID" value="KAJ6759202.1"/>
    <property type="molecule type" value="Genomic_DNA"/>
</dbReference>
<reference evidence="2" key="1">
    <citation type="submission" date="2022-11" db="EMBL/GenBank/DDBJ databases">
        <authorList>
            <person name="Hyden B.L."/>
            <person name="Feng K."/>
            <person name="Yates T."/>
            <person name="Jawdy S."/>
            <person name="Smart L.B."/>
            <person name="Muchero W."/>
        </authorList>
    </citation>
    <scope>NUCLEOTIDE SEQUENCE</scope>
    <source>
        <tissue evidence="2">Shoot tip</tissue>
    </source>
</reference>
<dbReference type="Proteomes" id="UP001151752">
    <property type="component" value="Chromosome 18"/>
</dbReference>
<dbReference type="InterPro" id="IPR050317">
    <property type="entry name" value="Plant_Fungal_Acyltransferase"/>
</dbReference>
<comment type="similarity">
    <text evidence="1">Belongs to the plant acyltransferase family.</text>
</comment>
<name>A0A9Q0W2I9_9ROSI</name>
<gene>
    <name evidence="2" type="ORF">OIU74_025802</name>
</gene>
<feature type="non-terminal residue" evidence="2">
    <location>
        <position position="193"/>
    </location>
</feature>
<evidence type="ECO:0000313" key="2">
    <source>
        <dbReference type="EMBL" id="KAJ6759202.1"/>
    </source>
</evidence>
<dbReference type="PANTHER" id="PTHR31642:SF309">
    <property type="entry name" value="SHIKIMATE O-HYDROXYCINNAMOYLTRANSFERASE"/>
    <property type="match status" value="1"/>
</dbReference>
<sequence>MIVAGAEKMKVSVQQSTMVRPSSDTPNRILWSSDLDLLVPMFHVQTVYFYKPNGSSMFFETQVLKDALSDVLVPFYPAAGRMGKNDDGRIEIHCNGEGILFVEAETSCFIDDLGDFTDSSKLLPSCPGGRLFRWDLFISTRRVAGIHCLAVIKNNMLLCYELFIFHGTQNRIPPDLPFFLDHALKIHSDMDFI</sequence>
<accession>A0A9Q0W2I9</accession>
<dbReference type="Pfam" id="PF02458">
    <property type="entry name" value="Transferase"/>
    <property type="match status" value="1"/>
</dbReference>
<evidence type="ECO:0000256" key="1">
    <source>
        <dbReference type="ARBA" id="ARBA00009861"/>
    </source>
</evidence>
<dbReference type="Gene3D" id="3.30.559.10">
    <property type="entry name" value="Chloramphenicol acetyltransferase-like domain"/>
    <property type="match status" value="1"/>
</dbReference>
<protein>
    <submittedName>
        <fullName evidence="2">TRICHOTHECENE 3-O-ACETYLTRANSFERASE</fullName>
    </submittedName>
</protein>
<dbReference type="InterPro" id="IPR023213">
    <property type="entry name" value="CAT-like_dom_sf"/>
</dbReference>
<evidence type="ECO:0000313" key="3">
    <source>
        <dbReference type="Proteomes" id="UP001151752"/>
    </source>
</evidence>
<proteinExistence type="inferred from homology"/>
<reference evidence="2" key="2">
    <citation type="journal article" date="2023" name="Int. J. Mol. Sci.">
        <title>De Novo Assembly and Annotation of 11 Diverse Shrub Willow (Salix) Genomes Reveals Novel Gene Organization in Sex-Linked Regions.</title>
        <authorList>
            <person name="Hyden B."/>
            <person name="Feng K."/>
            <person name="Yates T.B."/>
            <person name="Jawdy S."/>
            <person name="Cereghino C."/>
            <person name="Smart L.B."/>
            <person name="Muchero W."/>
        </authorList>
    </citation>
    <scope>NUCLEOTIDE SEQUENCE</scope>
    <source>
        <tissue evidence="2">Shoot tip</tissue>
    </source>
</reference>
<comment type="caution">
    <text evidence="2">The sequence shown here is derived from an EMBL/GenBank/DDBJ whole genome shotgun (WGS) entry which is preliminary data.</text>
</comment>
<dbReference type="GO" id="GO:0016747">
    <property type="term" value="F:acyltransferase activity, transferring groups other than amino-acyl groups"/>
    <property type="evidence" value="ECO:0007669"/>
    <property type="project" value="TreeGrafter"/>
</dbReference>